<organism evidence="1 2">
    <name type="scientific">Ditylenchus dipsaci</name>
    <dbReference type="NCBI Taxonomy" id="166011"/>
    <lineage>
        <taxon>Eukaryota</taxon>
        <taxon>Metazoa</taxon>
        <taxon>Ecdysozoa</taxon>
        <taxon>Nematoda</taxon>
        <taxon>Chromadorea</taxon>
        <taxon>Rhabditida</taxon>
        <taxon>Tylenchina</taxon>
        <taxon>Tylenchomorpha</taxon>
        <taxon>Sphaerularioidea</taxon>
        <taxon>Anguinidae</taxon>
        <taxon>Anguininae</taxon>
        <taxon>Ditylenchus</taxon>
    </lineage>
</organism>
<keyword evidence="1" id="KW-1185">Reference proteome</keyword>
<dbReference type="AlphaFoldDB" id="A0A915DQJ5"/>
<dbReference type="WBParaSite" id="jg21863">
    <property type="protein sequence ID" value="jg21863"/>
    <property type="gene ID" value="jg21863"/>
</dbReference>
<proteinExistence type="predicted"/>
<dbReference type="Proteomes" id="UP000887574">
    <property type="component" value="Unplaced"/>
</dbReference>
<evidence type="ECO:0000313" key="2">
    <source>
        <dbReference type="WBParaSite" id="jg21863"/>
    </source>
</evidence>
<name>A0A915DQJ5_9BILA</name>
<sequence>MLFESTEKYKPKSNIDSFTCDVLCLVSDKKISYFTHLDHHLKPECRIWSRSSWSSNSRGLLELQMQELVWQQVVLESEG</sequence>
<accession>A0A915DQJ5</accession>
<protein>
    <submittedName>
        <fullName evidence="2">Uncharacterized protein</fullName>
    </submittedName>
</protein>
<reference evidence="2" key="1">
    <citation type="submission" date="2022-11" db="UniProtKB">
        <authorList>
            <consortium name="WormBaseParasite"/>
        </authorList>
    </citation>
    <scope>IDENTIFICATION</scope>
</reference>
<evidence type="ECO:0000313" key="1">
    <source>
        <dbReference type="Proteomes" id="UP000887574"/>
    </source>
</evidence>